<evidence type="ECO:0000256" key="2">
    <source>
        <dbReference type="ARBA" id="ARBA00022737"/>
    </source>
</evidence>
<dbReference type="AlphaFoldDB" id="A0AAN7M0E4"/>
<evidence type="ECO:0000256" key="4">
    <source>
        <dbReference type="ARBA" id="ARBA00023128"/>
    </source>
</evidence>
<feature type="repeat" description="PPR" evidence="5">
    <location>
        <begin position="281"/>
        <end position="315"/>
    </location>
</feature>
<gene>
    <name evidence="7" type="ORF">SAY86_012843</name>
</gene>
<dbReference type="NCBIfam" id="TIGR00756">
    <property type="entry name" value="PPR"/>
    <property type="match status" value="2"/>
</dbReference>
<keyword evidence="4" id="KW-0496">Mitochondrion</keyword>
<feature type="compositionally biased region" description="Polar residues" evidence="6">
    <location>
        <begin position="63"/>
        <end position="109"/>
    </location>
</feature>
<dbReference type="Proteomes" id="UP001346149">
    <property type="component" value="Unassembled WGS sequence"/>
</dbReference>
<proteinExistence type="predicted"/>
<dbReference type="GO" id="GO:0009451">
    <property type="term" value="P:RNA modification"/>
    <property type="evidence" value="ECO:0007669"/>
    <property type="project" value="InterPro"/>
</dbReference>
<evidence type="ECO:0000313" key="8">
    <source>
        <dbReference type="Proteomes" id="UP001346149"/>
    </source>
</evidence>
<dbReference type="Gene3D" id="1.25.40.10">
    <property type="entry name" value="Tetratricopeptide repeat domain"/>
    <property type="match status" value="1"/>
</dbReference>
<keyword evidence="2" id="KW-0677">Repeat</keyword>
<dbReference type="GO" id="GO:0003723">
    <property type="term" value="F:RNA binding"/>
    <property type="evidence" value="ECO:0007669"/>
    <property type="project" value="InterPro"/>
</dbReference>
<keyword evidence="3" id="KW-0809">Transit peptide</keyword>
<feature type="region of interest" description="Disordered" evidence="6">
    <location>
        <begin position="52"/>
        <end position="184"/>
    </location>
</feature>
<dbReference type="InterPro" id="IPR046960">
    <property type="entry name" value="PPR_At4g14850-like_plant"/>
</dbReference>
<dbReference type="Pfam" id="PF13041">
    <property type="entry name" value="PPR_2"/>
    <property type="match status" value="1"/>
</dbReference>
<evidence type="ECO:0000256" key="6">
    <source>
        <dbReference type="SAM" id="MobiDB-lite"/>
    </source>
</evidence>
<evidence type="ECO:0000256" key="5">
    <source>
        <dbReference type="PROSITE-ProRule" id="PRU00708"/>
    </source>
</evidence>
<name>A0AAN7M0E4_TRANT</name>
<dbReference type="InterPro" id="IPR002885">
    <property type="entry name" value="PPR_rpt"/>
</dbReference>
<evidence type="ECO:0000256" key="3">
    <source>
        <dbReference type="ARBA" id="ARBA00022946"/>
    </source>
</evidence>
<evidence type="ECO:0000256" key="1">
    <source>
        <dbReference type="ARBA" id="ARBA00004173"/>
    </source>
</evidence>
<feature type="compositionally biased region" description="Polar residues" evidence="6">
    <location>
        <begin position="150"/>
        <end position="171"/>
    </location>
</feature>
<comment type="subcellular location">
    <subcellularLocation>
        <location evidence="1">Mitochondrion</location>
    </subcellularLocation>
</comment>
<sequence length="533" mass="60366">MSSFLISLRFSRSPTVCSLLLSKFKVRPSGKLSASRLPFGSSSHFGKALSTSTVQNEYHEQRNPNQWAPQAPSSQWSPQTQNIGSNQYGYQGRMNQAYPTRRYPNQSPNLRGREYPNQGQNYPSQGHGQGQWNPNTPSQSPNQWNNQSQGYPQSRIPNERAPQNQNPNHWGSQQASQPPQAPATPVRSIFDLQRLCHEGKVKEAIELMNEGVKADAECFSRLFDLCSSPKNLENAKKVHDYFLQSICRSDLHMNNMVLEMYGKCGSMTDARRVFDHMLDKNIDSWHLMINGYANNGLGDDGLELYEQMRNLGLRPNEQTFLAVLSACACIGAIEEGFVHFDSMKNQYGMEPGIEHYLGVIEVIGQPGHFAELLDYIEKKLPFEPTVEVWDAVRNLARIHGDIDLEDHAEEIILAIDPSKVVPNKIAAPPQKRRMAINMLEGKNRISEFKNPSLYKDDEKYKSSKEGGYVPDTRYVLHDIDQEAKEQALLYHSTVLHLMQLHLHRIIVGNASKTYINATFVVSALNLRYLAYGL</sequence>
<dbReference type="PROSITE" id="PS51375">
    <property type="entry name" value="PPR"/>
    <property type="match status" value="1"/>
</dbReference>
<accession>A0AAN7M0E4</accession>
<dbReference type="EMBL" id="JAXQNO010000007">
    <property type="protein sequence ID" value="KAK4794849.1"/>
    <property type="molecule type" value="Genomic_DNA"/>
</dbReference>
<evidence type="ECO:0008006" key="9">
    <source>
        <dbReference type="Google" id="ProtNLM"/>
    </source>
</evidence>
<dbReference type="GO" id="GO:0005739">
    <property type="term" value="C:mitochondrion"/>
    <property type="evidence" value="ECO:0007669"/>
    <property type="project" value="UniProtKB-SubCell"/>
</dbReference>
<dbReference type="FunFam" id="1.25.40.10:FF:000503">
    <property type="entry name" value="Pentatricopeptide repeat-containing protein, mitochondrial"/>
    <property type="match status" value="1"/>
</dbReference>
<dbReference type="PANTHER" id="PTHR47926">
    <property type="entry name" value="PENTATRICOPEPTIDE REPEAT-CONTAINING PROTEIN"/>
    <property type="match status" value="1"/>
</dbReference>
<comment type="caution">
    <text evidence="7">The sequence shown here is derived from an EMBL/GenBank/DDBJ whole genome shotgun (WGS) entry which is preliminary data.</text>
</comment>
<feature type="compositionally biased region" description="Polar residues" evidence="6">
    <location>
        <begin position="117"/>
        <end position="126"/>
    </location>
</feature>
<keyword evidence="8" id="KW-1185">Reference proteome</keyword>
<evidence type="ECO:0000313" key="7">
    <source>
        <dbReference type="EMBL" id="KAK4794849.1"/>
    </source>
</evidence>
<reference evidence="7 8" key="1">
    <citation type="journal article" date="2023" name="Hortic Res">
        <title>Pangenome of water caltrop reveals structural variations and asymmetric subgenome divergence after allopolyploidization.</title>
        <authorList>
            <person name="Zhang X."/>
            <person name="Chen Y."/>
            <person name="Wang L."/>
            <person name="Yuan Y."/>
            <person name="Fang M."/>
            <person name="Shi L."/>
            <person name="Lu R."/>
            <person name="Comes H.P."/>
            <person name="Ma Y."/>
            <person name="Chen Y."/>
            <person name="Huang G."/>
            <person name="Zhou Y."/>
            <person name="Zheng Z."/>
            <person name="Qiu Y."/>
        </authorList>
    </citation>
    <scope>NUCLEOTIDE SEQUENCE [LARGE SCALE GENOMIC DNA]</scope>
    <source>
        <tissue evidence="7">Mature leaves and different stages of flower and fruit</tissue>
    </source>
</reference>
<feature type="compositionally biased region" description="Low complexity" evidence="6">
    <location>
        <begin position="131"/>
        <end position="149"/>
    </location>
</feature>
<dbReference type="InterPro" id="IPR011990">
    <property type="entry name" value="TPR-like_helical_dom_sf"/>
</dbReference>
<organism evidence="7 8">
    <name type="scientific">Trapa natans</name>
    <name type="common">Water chestnut</name>
    <dbReference type="NCBI Taxonomy" id="22666"/>
    <lineage>
        <taxon>Eukaryota</taxon>
        <taxon>Viridiplantae</taxon>
        <taxon>Streptophyta</taxon>
        <taxon>Embryophyta</taxon>
        <taxon>Tracheophyta</taxon>
        <taxon>Spermatophyta</taxon>
        <taxon>Magnoliopsida</taxon>
        <taxon>eudicotyledons</taxon>
        <taxon>Gunneridae</taxon>
        <taxon>Pentapetalae</taxon>
        <taxon>rosids</taxon>
        <taxon>malvids</taxon>
        <taxon>Myrtales</taxon>
        <taxon>Lythraceae</taxon>
        <taxon>Trapa</taxon>
    </lineage>
</organism>
<protein>
    <recommendedName>
        <fullName evidence="9">Pentatricopeptide repeat-containing protein</fullName>
    </recommendedName>
</protein>
<dbReference type="PANTHER" id="PTHR47926:SF353">
    <property type="entry name" value="DYW DOMAIN-CONTAINING PROTEIN"/>
    <property type="match status" value="1"/>
</dbReference>